<keyword evidence="1" id="KW-0472">Membrane</keyword>
<evidence type="ECO:0000313" key="2">
    <source>
        <dbReference type="EMBL" id="ETO36431.1"/>
    </source>
</evidence>
<protein>
    <submittedName>
        <fullName evidence="2">Uncharacterized protein</fullName>
    </submittedName>
</protein>
<name>X6PE07_RETFI</name>
<comment type="caution">
    <text evidence="2">The sequence shown here is derived from an EMBL/GenBank/DDBJ whole genome shotgun (WGS) entry which is preliminary data.</text>
</comment>
<evidence type="ECO:0000256" key="1">
    <source>
        <dbReference type="SAM" id="Phobius"/>
    </source>
</evidence>
<gene>
    <name evidence="2" type="ORF">RFI_00631</name>
</gene>
<evidence type="ECO:0000313" key="3">
    <source>
        <dbReference type="Proteomes" id="UP000023152"/>
    </source>
</evidence>
<feature type="transmembrane region" description="Helical" evidence="1">
    <location>
        <begin position="32"/>
        <end position="54"/>
    </location>
</feature>
<organism evidence="2 3">
    <name type="scientific">Reticulomyxa filosa</name>
    <dbReference type="NCBI Taxonomy" id="46433"/>
    <lineage>
        <taxon>Eukaryota</taxon>
        <taxon>Sar</taxon>
        <taxon>Rhizaria</taxon>
        <taxon>Retaria</taxon>
        <taxon>Foraminifera</taxon>
        <taxon>Monothalamids</taxon>
        <taxon>Reticulomyxidae</taxon>
        <taxon>Reticulomyxa</taxon>
    </lineage>
</organism>
<accession>X6PE07</accession>
<dbReference type="AlphaFoldDB" id="X6PE07"/>
<keyword evidence="1" id="KW-1133">Transmembrane helix</keyword>
<feature type="transmembrane region" description="Helical" evidence="1">
    <location>
        <begin position="137"/>
        <end position="154"/>
    </location>
</feature>
<dbReference type="EMBL" id="ASPP01000682">
    <property type="protein sequence ID" value="ETO36431.1"/>
    <property type="molecule type" value="Genomic_DNA"/>
</dbReference>
<sequence>MKFMMGLLAHFLGFGIKDLGFAIQDAYFSSSFMLSIAYFFLHFCVVLILINVLLHVRRWVFAMPAEVTSKEGQRLAQTADFDNANENEDETDVQLQLQHMHGASDPLHAAGYWKDNNVRDKERETIFYLYNEIEFDVWQVSMGLTVLEMVLYMSSSEWIPIETTGEEYTEKTRYGGYTIGVASSLILIYILWTRIVAFLQMQADRYHCKWLVVHAHQEIPLEARTNDDIDANTEVHRSTQYTDHQHEMLQFAFNHRSTIDRWSMFIDGFIGWAVGWTIVCNVFLQDNVWFRLCFAIAFTVLSLLLTIWRAKSLRKRIQTWQEKAFHIQQSHNDLAANEGDQHALNETHVQSDAALEMSSNVTSRFLEDAMKSSGYLTSENSVGVDGANDRRQKVEADLNIGKDRCFFENLATLKRTNKEAHLQFYRYYHFNYSIRKGYALIVGLPWEATIDLIIKQIDIRYIDQIWIRCAVAFITTLTLSYFGIQCVKLQNQKCPQMGNDELIKEILSEFHHRILDKRTTHIDLDTVD</sequence>
<feature type="transmembrane region" description="Helical" evidence="1">
    <location>
        <begin position="174"/>
        <end position="192"/>
    </location>
</feature>
<feature type="non-terminal residue" evidence="2">
    <location>
        <position position="528"/>
    </location>
</feature>
<dbReference type="Proteomes" id="UP000023152">
    <property type="component" value="Unassembled WGS sequence"/>
</dbReference>
<feature type="transmembrane region" description="Helical" evidence="1">
    <location>
        <begin position="289"/>
        <end position="308"/>
    </location>
</feature>
<feature type="transmembrane region" description="Helical" evidence="1">
    <location>
        <begin position="465"/>
        <end position="484"/>
    </location>
</feature>
<keyword evidence="3" id="KW-1185">Reference proteome</keyword>
<proteinExistence type="predicted"/>
<keyword evidence="1" id="KW-0812">Transmembrane</keyword>
<feature type="transmembrane region" description="Helical" evidence="1">
    <location>
        <begin position="264"/>
        <end position="283"/>
    </location>
</feature>
<reference evidence="2 3" key="1">
    <citation type="journal article" date="2013" name="Curr. Biol.">
        <title>The Genome of the Foraminiferan Reticulomyxa filosa.</title>
        <authorList>
            <person name="Glockner G."/>
            <person name="Hulsmann N."/>
            <person name="Schleicher M."/>
            <person name="Noegel A.A."/>
            <person name="Eichinger L."/>
            <person name="Gallinger C."/>
            <person name="Pawlowski J."/>
            <person name="Sierra R."/>
            <person name="Euteneuer U."/>
            <person name="Pillet L."/>
            <person name="Moustafa A."/>
            <person name="Platzer M."/>
            <person name="Groth M."/>
            <person name="Szafranski K."/>
            <person name="Schliwa M."/>
        </authorList>
    </citation>
    <scope>NUCLEOTIDE SEQUENCE [LARGE SCALE GENOMIC DNA]</scope>
</reference>